<keyword evidence="3" id="KW-1185">Reference proteome</keyword>
<gene>
    <name evidence="2" type="ORF">KFE25_007312</name>
</gene>
<dbReference type="Proteomes" id="UP000751190">
    <property type="component" value="Unassembled WGS sequence"/>
</dbReference>
<sequence>MGDEARVVRYHRVALLLNTFTISCSVAAFILAWDLVYQAYEVPTSKAFVLWVLHSQGVYLVMVSPAELALITELAGTYVITVRHRARVGVWTCVGRKHWRSVRFMDTAFSGVDLKERALYVLQQMHAEERRLAAKEMPALPPITNCFDGGHRCGGARAAARGG</sequence>
<dbReference type="AlphaFoldDB" id="A0A8J5XR15"/>
<keyword evidence="1" id="KW-1133">Transmembrane helix</keyword>
<protein>
    <submittedName>
        <fullName evidence="2">Uncharacterized protein</fullName>
    </submittedName>
</protein>
<evidence type="ECO:0000256" key="1">
    <source>
        <dbReference type="SAM" id="Phobius"/>
    </source>
</evidence>
<accession>A0A8J5XR15</accession>
<name>A0A8J5XR15_DIALT</name>
<evidence type="ECO:0000313" key="2">
    <source>
        <dbReference type="EMBL" id="KAG8468794.1"/>
    </source>
</evidence>
<proteinExistence type="predicted"/>
<comment type="caution">
    <text evidence="2">The sequence shown here is derived from an EMBL/GenBank/DDBJ whole genome shotgun (WGS) entry which is preliminary data.</text>
</comment>
<evidence type="ECO:0000313" key="3">
    <source>
        <dbReference type="Proteomes" id="UP000751190"/>
    </source>
</evidence>
<feature type="transmembrane region" description="Helical" evidence="1">
    <location>
        <begin position="57"/>
        <end position="80"/>
    </location>
</feature>
<dbReference type="PROSITE" id="PS51257">
    <property type="entry name" value="PROKAR_LIPOPROTEIN"/>
    <property type="match status" value="1"/>
</dbReference>
<feature type="transmembrane region" description="Helical" evidence="1">
    <location>
        <begin position="12"/>
        <end position="37"/>
    </location>
</feature>
<reference evidence="2" key="1">
    <citation type="submission" date="2021-05" db="EMBL/GenBank/DDBJ databases">
        <title>The genome of the haptophyte Pavlova lutheri (Diacronema luteri, Pavlovales) - a model for lipid biosynthesis in eukaryotic algae.</title>
        <authorList>
            <person name="Hulatt C.J."/>
            <person name="Posewitz M.C."/>
        </authorList>
    </citation>
    <scope>NUCLEOTIDE SEQUENCE</scope>
    <source>
        <strain evidence="2">NIVA-4/92</strain>
    </source>
</reference>
<keyword evidence="1" id="KW-0812">Transmembrane</keyword>
<organism evidence="2 3">
    <name type="scientific">Diacronema lutheri</name>
    <name type="common">Unicellular marine alga</name>
    <name type="synonym">Monochrysis lutheri</name>
    <dbReference type="NCBI Taxonomy" id="2081491"/>
    <lineage>
        <taxon>Eukaryota</taxon>
        <taxon>Haptista</taxon>
        <taxon>Haptophyta</taxon>
        <taxon>Pavlovophyceae</taxon>
        <taxon>Pavlovales</taxon>
        <taxon>Pavlovaceae</taxon>
        <taxon>Diacronema</taxon>
    </lineage>
</organism>
<dbReference type="EMBL" id="JAGTXO010000003">
    <property type="protein sequence ID" value="KAG8468794.1"/>
    <property type="molecule type" value="Genomic_DNA"/>
</dbReference>
<keyword evidence="1" id="KW-0472">Membrane</keyword>